<gene>
    <name evidence="1" type="ORF">BMF97_03740</name>
</gene>
<comment type="caution">
    <text evidence="1">The sequence shown here is derived from an EMBL/GenBank/DDBJ whole genome shotgun (WGS) entry which is preliminary data.</text>
</comment>
<dbReference type="RefSeq" id="WP_070904353.1">
    <property type="nucleotide sequence ID" value="NZ_CP016378.1"/>
</dbReference>
<evidence type="ECO:0008006" key="3">
    <source>
        <dbReference type="Google" id="ProtNLM"/>
    </source>
</evidence>
<accession>A0A1T3FGA0</accession>
<keyword evidence="2" id="KW-1185">Reference proteome</keyword>
<dbReference type="Proteomes" id="UP000188947">
    <property type="component" value="Unassembled WGS sequence"/>
</dbReference>
<dbReference type="InterPro" id="IPR035901">
    <property type="entry name" value="GIY-YIG_endonuc_sf"/>
</dbReference>
<proteinExistence type="predicted"/>
<organism evidence="1 2">
    <name type="scientific">Elizabethkingia meningoseptica</name>
    <name type="common">Chryseobacterium meningosepticum</name>
    <dbReference type="NCBI Taxonomy" id="238"/>
    <lineage>
        <taxon>Bacteria</taxon>
        <taxon>Pseudomonadati</taxon>
        <taxon>Bacteroidota</taxon>
        <taxon>Flavobacteriia</taxon>
        <taxon>Flavobacteriales</taxon>
        <taxon>Weeksellaceae</taxon>
        <taxon>Elizabethkingia</taxon>
    </lineage>
</organism>
<dbReference type="SUPFAM" id="SSF82771">
    <property type="entry name" value="GIY-YIG endonuclease"/>
    <property type="match status" value="1"/>
</dbReference>
<dbReference type="EMBL" id="MPOG01000004">
    <property type="protein sequence ID" value="OOH97438.1"/>
    <property type="molecule type" value="Genomic_DNA"/>
</dbReference>
<protein>
    <recommendedName>
        <fullName evidence="3">GIY-YIG domain-containing protein</fullName>
    </recommendedName>
</protein>
<evidence type="ECO:0000313" key="1">
    <source>
        <dbReference type="EMBL" id="OOH97438.1"/>
    </source>
</evidence>
<evidence type="ECO:0000313" key="2">
    <source>
        <dbReference type="Proteomes" id="UP000188947"/>
    </source>
</evidence>
<dbReference type="AlphaFoldDB" id="A0A1T3FGA0"/>
<dbReference type="OrthoDB" id="1450964at2"/>
<sequence>MKLVSGIYIFYCSVTEEVFIDSSVMVRQKIKHHLRMLKAGAHLNKELQDLYNTYGAETVHFEIIDRCDESFHAERLEEIKIALNAKLLQS</sequence>
<reference evidence="1 2" key="1">
    <citation type="submission" date="2016-11" db="EMBL/GenBank/DDBJ databases">
        <title>Genome sequence and comparative genomic analysis of clinical strain Elizabethkingia meningoseptica 61421 PRCM.</title>
        <authorList>
            <person name="Wang M."/>
            <person name="Hu S."/>
            <person name="Cao L."/>
            <person name="Jiang T."/>
            <person name="Zhou Y."/>
            <person name="Ming D."/>
        </authorList>
    </citation>
    <scope>NUCLEOTIDE SEQUENCE [LARGE SCALE GENOMIC DNA]</scope>
    <source>
        <strain evidence="1 2">61421 PRCM</strain>
    </source>
</reference>
<dbReference type="Gene3D" id="3.40.1440.10">
    <property type="entry name" value="GIY-YIG endonuclease"/>
    <property type="match status" value="1"/>
</dbReference>
<name>A0A1T3FGA0_ELIME</name>
<dbReference type="eggNOG" id="ENOG503113B">
    <property type="taxonomic scope" value="Bacteria"/>
</dbReference>